<evidence type="ECO:0000256" key="1">
    <source>
        <dbReference type="SAM" id="Phobius"/>
    </source>
</evidence>
<keyword evidence="1" id="KW-0472">Membrane</keyword>
<protein>
    <submittedName>
        <fullName evidence="2">Uncharacterized protein</fullName>
    </submittedName>
</protein>
<gene>
    <name evidence="2" type="ORF">ACFSCX_19725</name>
</gene>
<evidence type="ECO:0000313" key="3">
    <source>
        <dbReference type="Proteomes" id="UP001597214"/>
    </source>
</evidence>
<dbReference type="Proteomes" id="UP001597214">
    <property type="component" value="Unassembled WGS sequence"/>
</dbReference>
<organism evidence="2 3">
    <name type="scientific">Bacillus salitolerans</name>
    <dbReference type="NCBI Taxonomy" id="1437434"/>
    <lineage>
        <taxon>Bacteria</taxon>
        <taxon>Bacillati</taxon>
        <taxon>Bacillota</taxon>
        <taxon>Bacilli</taxon>
        <taxon>Bacillales</taxon>
        <taxon>Bacillaceae</taxon>
        <taxon>Bacillus</taxon>
    </lineage>
</organism>
<reference evidence="3" key="1">
    <citation type="journal article" date="2019" name="Int. J. Syst. Evol. Microbiol.">
        <title>The Global Catalogue of Microorganisms (GCM) 10K type strain sequencing project: providing services to taxonomists for standard genome sequencing and annotation.</title>
        <authorList>
            <consortium name="The Broad Institute Genomics Platform"/>
            <consortium name="The Broad Institute Genome Sequencing Center for Infectious Disease"/>
            <person name="Wu L."/>
            <person name="Ma J."/>
        </authorList>
    </citation>
    <scope>NUCLEOTIDE SEQUENCE [LARGE SCALE GENOMIC DNA]</scope>
    <source>
        <strain evidence="3">CCUG 49339</strain>
    </source>
</reference>
<dbReference type="RefSeq" id="WP_377929969.1">
    <property type="nucleotide sequence ID" value="NZ_JBHUEM010000046.1"/>
</dbReference>
<keyword evidence="1" id="KW-1133">Transmembrane helix</keyword>
<keyword evidence="3" id="KW-1185">Reference proteome</keyword>
<evidence type="ECO:0000313" key="2">
    <source>
        <dbReference type="EMBL" id="MFD1738750.1"/>
    </source>
</evidence>
<feature type="transmembrane region" description="Helical" evidence="1">
    <location>
        <begin position="9"/>
        <end position="28"/>
    </location>
</feature>
<proteinExistence type="predicted"/>
<keyword evidence="1" id="KW-0812">Transmembrane</keyword>
<dbReference type="EMBL" id="JBHUEM010000046">
    <property type="protein sequence ID" value="MFD1738750.1"/>
    <property type="molecule type" value="Genomic_DNA"/>
</dbReference>
<comment type="caution">
    <text evidence="2">The sequence shown here is derived from an EMBL/GenBank/DDBJ whole genome shotgun (WGS) entry which is preliminary data.</text>
</comment>
<sequence>MKEREWRTVYLLSVLTLGTITFFLLTVYDLTDELVRDFCLSFIVIHLIVKTTLLKPKDS</sequence>
<name>A0ABW4LUG2_9BACI</name>
<accession>A0ABW4LUG2</accession>